<dbReference type="Proteomes" id="UP001292094">
    <property type="component" value="Unassembled WGS sequence"/>
</dbReference>
<protein>
    <submittedName>
        <fullName evidence="1">Uncharacterized protein</fullName>
    </submittedName>
</protein>
<dbReference type="EMBL" id="JAWZYT010002719">
    <property type="protein sequence ID" value="KAK4302501.1"/>
    <property type="molecule type" value="Genomic_DNA"/>
</dbReference>
<sequence>MCCRLVLTLLEGESYLRRGLLSQDITQLVMDSDEDFELGSPEKLEALHSSFLYEPLFTVIERNYVASPQLDICITERDRRASHLQRTVSYWLRPERTADDGFLPDI</sequence>
<evidence type="ECO:0000313" key="2">
    <source>
        <dbReference type="Proteomes" id="UP001292094"/>
    </source>
</evidence>
<keyword evidence="2" id="KW-1185">Reference proteome</keyword>
<dbReference type="AlphaFoldDB" id="A0AAE1P861"/>
<evidence type="ECO:0000313" key="1">
    <source>
        <dbReference type="EMBL" id="KAK4302501.1"/>
    </source>
</evidence>
<reference evidence="1" key="1">
    <citation type="submission" date="2023-11" db="EMBL/GenBank/DDBJ databases">
        <title>Genome assemblies of two species of porcelain crab, Petrolisthes cinctipes and Petrolisthes manimaculis (Anomura: Porcellanidae).</title>
        <authorList>
            <person name="Angst P."/>
        </authorList>
    </citation>
    <scope>NUCLEOTIDE SEQUENCE</scope>
    <source>
        <strain evidence="1">PB745_02</strain>
        <tissue evidence="1">Gill</tissue>
    </source>
</reference>
<name>A0AAE1P861_9EUCA</name>
<gene>
    <name evidence="1" type="ORF">Pmani_025419</name>
</gene>
<organism evidence="1 2">
    <name type="scientific">Petrolisthes manimaculis</name>
    <dbReference type="NCBI Taxonomy" id="1843537"/>
    <lineage>
        <taxon>Eukaryota</taxon>
        <taxon>Metazoa</taxon>
        <taxon>Ecdysozoa</taxon>
        <taxon>Arthropoda</taxon>
        <taxon>Crustacea</taxon>
        <taxon>Multicrustacea</taxon>
        <taxon>Malacostraca</taxon>
        <taxon>Eumalacostraca</taxon>
        <taxon>Eucarida</taxon>
        <taxon>Decapoda</taxon>
        <taxon>Pleocyemata</taxon>
        <taxon>Anomura</taxon>
        <taxon>Galatheoidea</taxon>
        <taxon>Porcellanidae</taxon>
        <taxon>Petrolisthes</taxon>
    </lineage>
</organism>
<proteinExistence type="predicted"/>
<comment type="caution">
    <text evidence="1">The sequence shown here is derived from an EMBL/GenBank/DDBJ whole genome shotgun (WGS) entry which is preliminary data.</text>
</comment>
<accession>A0AAE1P861</accession>